<dbReference type="EC" id="3.5.1.4" evidence="2"/>
<dbReference type="EMBL" id="JADMKU010000006">
    <property type="protein sequence ID" value="MBR9651344.1"/>
    <property type="molecule type" value="Genomic_DNA"/>
</dbReference>
<organism evidence="2 3">
    <name type="scientific">Thalassovita aquimarina</name>
    <dbReference type="NCBI Taxonomy" id="2785917"/>
    <lineage>
        <taxon>Bacteria</taxon>
        <taxon>Pseudomonadati</taxon>
        <taxon>Pseudomonadota</taxon>
        <taxon>Alphaproteobacteria</taxon>
        <taxon>Rhodobacterales</taxon>
        <taxon>Roseobacteraceae</taxon>
        <taxon>Thalassovita</taxon>
    </lineage>
</organism>
<name>A0ABS5HQZ5_9RHOB</name>
<dbReference type="Gene3D" id="3.90.1300.10">
    <property type="entry name" value="Amidase signature (AS) domain"/>
    <property type="match status" value="1"/>
</dbReference>
<proteinExistence type="predicted"/>
<reference evidence="2 3" key="1">
    <citation type="journal article" date="2021" name="Arch. Microbiol.">
        <title>Thalassobius aquimarinus sp. nov., isolated from the Sea of Japan seashore.</title>
        <authorList>
            <person name="Kurilenko V.V."/>
            <person name="Romanenko L.A."/>
            <person name="Chernysheva N.Y."/>
            <person name="Velansky P.V."/>
            <person name="Tekutyeva L.A."/>
            <person name="Isaeva M.P."/>
            <person name="Mikhailov V.V."/>
        </authorList>
    </citation>
    <scope>NUCLEOTIDE SEQUENCE [LARGE SCALE GENOMIC DNA]</scope>
    <source>
        <strain evidence="2 3">KMM 8518</strain>
    </source>
</reference>
<keyword evidence="2" id="KW-0378">Hydrolase</keyword>
<protein>
    <submittedName>
        <fullName evidence="2">Amidase</fullName>
        <ecNumber evidence="2">3.5.1.4</ecNumber>
    </submittedName>
</protein>
<dbReference type="InterPro" id="IPR000120">
    <property type="entry name" value="Amidase"/>
</dbReference>
<gene>
    <name evidence="2" type="ORF">IT775_09435</name>
</gene>
<dbReference type="NCBIfam" id="NF004766">
    <property type="entry name" value="PRK06102.1"/>
    <property type="match status" value="1"/>
</dbReference>
<accession>A0ABS5HQZ5</accession>
<dbReference type="InterPro" id="IPR023631">
    <property type="entry name" value="Amidase_dom"/>
</dbReference>
<comment type="caution">
    <text evidence="2">The sequence shown here is derived from an EMBL/GenBank/DDBJ whole genome shotgun (WGS) entry which is preliminary data.</text>
</comment>
<dbReference type="SUPFAM" id="SSF75304">
    <property type="entry name" value="Amidase signature (AS) enzymes"/>
    <property type="match status" value="1"/>
</dbReference>
<keyword evidence="3" id="KW-1185">Reference proteome</keyword>
<dbReference type="PANTHER" id="PTHR11895">
    <property type="entry name" value="TRANSAMIDASE"/>
    <property type="match status" value="1"/>
</dbReference>
<dbReference type="GO" id="GO:0004040">
    <property type="term" value="F:amidase activity"/>
    <property type="evidence" value="ECO:0007669"/>
    <property type="project" value="UniProtKB-EC"/>
</dbReference>
<evidence type="ECO:0000259" key="1">
    <source>
        <dbReference type="Pfam" id="PF01425"/>
    </source>
</evidence>
<evidence type="ECO:0000313" key="2">
    <source>
        <dbReference type="EMBL" id="MBR9651344.1"/>
    </source>
</evidence>
<dbReference type="Pfam" id="PF01425">
    <property type="entry name" value="Amidase"/>
    <property type="match status" value="1"/>
</dbReference>
<sequence>MEHATACEMSHGLQSGKLDPVALTEEVYDRLERHGDNAIYIETTRARAITEAKASRLRLQAGLPASQLDGVPVAWKDLFDLKGRVTTAGAVVTKTDAPAAADAPVIATAHRAGMITTGTVNMTEFAYSGIGLNPHYGTPRNIHAPANQKRSPGGSSSASGVVVSAGIVPLSMGSDTGGSVRIPASFNGVVGYKTSTGRYPMAGVYPLAPSLDTIGPLANTVADCALFDAVLRGKGAPEATPSEPRSLSFAIPDQILLEDLAPAVAANFDATVSRLEAAGGRITRLSLPELSELTDLIARHGFLAGAEALALHHDRVLGPAAEKMDARVVRRIRLAESMSAVDILVLQQARLRMQASTAARIGNTILLCPTTATTAMETCSLEADQEEFFRHNGLTLRNTSLGNFLDWCGVSIPNGTDADGMPTGFLLSAPSGQDTALLGAALGCEEIIRG</sequence>
<dbReference type="PANTHER" id="PTHR11895:SF176">
    <property type="entry name" value="AMIDASE AMID-RELATED"/>
    <property type="match status" value="1"/>
</dbReference>
<evidence type="ECO:0000313" key="3">
    <source>
        <dbReference type="Proteomes" id="UP001195941"/>
    </source>
</evidence>
<dbReference type="InterPro" id="IPR036928">
    <property type="entry name" value="AS_sf"/>
</dbReference>
<feature type="domain" description="Amidase" evidence="1">
    <location>
        <begin position="23"/>
        <end position="438"/>
    </location>
</feature>
<dbReference type="Proteomes" id="UP001195941">
    <property type="component" value="Unassembled WGS sequence"/>
</dbReference>
<dbReference type="RefSeq" id="WP_212700857.1">
    <property type="nucleotide sequence ID" value="NZ_JADMKU010000006.1"/>
</dbReference>